<dbReference type="Pfam" id="PF13416">
    <property type="entry name" value="SBP_bac_8"/>
    <property type="match status" value="1"/>
</dbReference>
<proteinExistence type="predicted"/>
<name>A0A1H2YI81_9RHOB</name>
<dbReference type="AlphaFoldDB" id="A0A1H2YI81"/>
<reference evidence="2" key="1">
    <citation type="submission" date="2016-10" db="EMBL/GenBank/DDBJ databases">
        <authorList>
            <person name="Varghese N."/>
            <person name="Submissions S."/>
        </authorList>
    </citation>
    <scope>NUCLEOTIDE SEQUENCE [LARGE SCALE GENOMIC DNA]</scope>
    <source>
        <strain evidence="2">DSM 27839</strain>
    </source>
</reference>
<evidence type="ECO:0000313" key="2">
    <source>
        <dbReference type="Proteomes" id="UP000183400"/>
    </source>
</evidence>
<organism evidence="1 2">
    <name type="scientific">Ruegeria halocynthiae</name>
    <dbReference type="NCBI Taxonomy" id="985054"/>
    <lineage>
        <taxon>Bacteria</taxon>
        <taxon>Pseudomonadati</taxon>
        <taxon>Pseudomonadota</taxon>
        <taxon>Alphaproteobacteria</taxon>
        <taxon>Rhodobacterales</taxon>
        <taxon>Roseobacteraceae</taxon>
        <taxon>Ruegeria</taxon>
    </lineage>
</organism>
<dbReference type="STRING" id="985054.SAMN05444358_102288"/>
<dbReference type="Proteomes" id="UP000183400">
    <property type="component" value="Unassembled WGS sequence"/>
</dbReference>
<accession>A0A1H2YI81</accession>
<evidence type="ECO:0000313" key="1">
    <source>
        <dbReference type="EMBL" id="SDX04701.1"/>
    </source>
</evidence>
<dbReference type="SUPFAM" id="SSF53850">
    <property type="entry name" value="Periplasmic binding protein-like II"/>
    <property type="match status" value="1"/>
</dbReference>
<gene>
    <name evidence="1" type="ORF">SAMN05444358_102288</name>
</gene>
<dbReference type="InterPro" id="IPR006059">
    <property type="entry name" value="SBP"/>
</dbReference>
<keyword evidence="2" id="KW-1185">Reference proteome</keyword>
<dbReference type="EMBL" id="FNNP01000002">
    <property type="protein sequence ID" value="SDX04701.1"/>
    <property type="molecule type" value="Genomic_DNA"/>
</dbReference>
<dbReference type="Gene3D" id="3.40.190.10">
    <property type="entry name" value="Periplasmic binding protein-like II"/>
    <property type="match status" value="2"/>
</dbReference>
<sequence>MKLAFEGAVEPIDFSVVNTDGIDGALYADEWIAVFTFATVIGWNTDTVEKAPSNWAEFWDVENFPGARALYNSAQSMLEIALMADGVAPADLYPLDVDRAFEKLEEIKPEVVT</sequence>
<protein>
    <submittedName>
        <fullName evidence="1">Putative spermidine/putrescine transport system substrate-binding protein</fullName>
    </submittedName>
</protein>